<dbReference type="Proteomes" id="UP000002277">
    <property type="component" value="Chromosome 3"/>
</dbReference>
<sequence length="230" mass="24888">MDVGFQGRCSRWSRALRGRYSSAERKRRARQPREPREQAPRVSAPSGRLPAFFPQFALLPQSGPRLILCTCEWAHTSSLGTILSSVSLGESTFLTINLPATAGKVAGCEWGGEGRFTRSEAPKLAASAKRLCFLRFLTNKWGGMLAWPPAAPARALGSLSSLMPSFRRSPAVLTPGLLRPLAKVCSPMDAGRGLSLSALTQLRLKPQSSHLLPPVYPPAPLPPPKDVPLQ</sequence>
<evidence type="ECO:0000313" key="3">
    <source>
        <dbReference type="Proteomes" id="UP000002277"/>
    </source>
</evidence>
<dbReference type="EMBL" id="AACZ04048313">
    <property type="status" value="NOT_ANNOTATED_CDS"/>
    <property type="molecule type" value="Genomic_DNA"/>
</dbReference>
<organism evidence="2 3">
    <name type="scientific">Pan troglodytes</name>
    <name type="common">Chimpanzee</name>
    <dbReference type="NCBI Taxonomy" id="9598"/>
    <lineage>
        <taxon>Eukaryota</taxon>
        <taxon>Metazoa</taxon>
        <taxon>Chordata</taxon>
        <taxon>Craniata</taxon>
        <taxon>Vertebrata</taxon>
        <taxon>Euteleostomi</taxon>
        <taxon>Mammalia</taxon>
        <taxon>Eutheria</taxon>
        <taxon>Euarchontoglires</taxon>
        <taxon>Primates</taxon>
        <taxon>Haplorrhini</taxon>
        <taxon>Catarrhini</taxon>
        <taxon>Hominidae</taxon>
        <taxon>Pan</taxon>
    </lineage>
</organism>
<protein>
    <submittedName>
        <fullName evidence="2">Uncharacterized protein</fullName>
    </submittedName>
</protein>
<reference evidence="2" key="2">
    <citation type="submission" date="2025-08" db="UniProtKB">
        <authorList>
            <consortium name="Ensembl"/>
        </authorList>
    </citation>
    <scope>IDENTIFICATION</scope>
</reference>
<dbReference type="Ensembl" id="ENSPTRT00000079517.1">
    <property type="protein sequence ID" value="ENSPTRP00000079618.1"/>
    <property type="gene ID" value="ENSPTRG00000049824.1"/>
</dbReference>
<reference evidence="2 3" key="1">
    <citation type="journal article" date="2005" name="Nature">
        <title>Initial sequence of the chimpanzee genome and comparison with the human genome.</title>
        <authorList>
            <consortium name="Chimpanzee sequencing and analysis consortium"/>
        </authorList>
    </citation>
    <scope>NUCLEOTIDE SEQUENCE [LARGE SCALE GENOMIC DNA]</scope>
</reference>
<evidence type="ECO:0000313" key="2">
    <source>
        <dbReference type="Ensembl" id="ENSPTRP00000079618.1"/>
    </source>
</evidence>
<reference evidence="2" key="3">
    <citation type="submission" date="2025-09" db="UniProtKB">
        <authorList>
            <consortium name="Ensembl"/>
        </authorList>
    </citation>
    <scope>IDENTIFICATION</scope>
</reference>
<dbReference type="Bgee" id="ENSPTRG00000049824">
    <property type="expression patterns" value="Expressed in primary visual cortex and 7 other cell types or tissues"/>
</dbReference>
<accession>A0A2J8P1V0</accession>
<keyword evidence="3" id="KW-1185">Reference proteome</keyword>
<proteinExistence type="predicted"/>
<dbReference type="AlphaFoldDB" id="A0A2I3SRG3"/>
<name>A0A2I3SRG3_PANTR</name>
<dbReference type="InParanoid" id="A0A2I3SRG3"/>
<evidence type="ECO:0000256" key="1">
    <source>
        <dbReference type="SAM" id="MobiDB-lite"/>
    </source>
</evidence>
<feature type="region of interest" description="Disordered" evidence="1">
    <location>
        <begin position="22"/>
        <end position="46"/>
    </location>
</feature>
<accession>A0A2I3SRG3</accession>
<dbReference type="OMA" id="QWAHTSS"/>
<dbReference type="GeneTree" id="ENSGT00390000001174"/>